<evidence type="ECO:0000256" key="1">
    <source>
        <dbReference type="ARBA" id="ARBA00022679"/>
    </source>
</evidence>
<evidence type="ECO:0000256" key="5">
    <source>
        <dbReference type="SAM" id="MobiDB-lite"/>
    </source>
</evidence>
<proteinExistence type="predicted"/>
<feature type="domain" description="Protein kinase" evidence="6">
    <location>
        <begin position="66"/>
        <end position="329"/>
    </location>
</feature>
<keyword evidence="3 7" id="KW-0418">Kinase</keyword>
<evidence type="ECO:0000313" key="7">
    <source>
        <dbReference type="EMBL" id="MCM5679649.1"/>
    </source>
</evidence>
<evidence type="ECO:0000256" key="4">
    <source>
        <dbReference type="ARBA" id="ARBA00022840"/>
    </source>
</evidence>
<keyword evidence="7" id="KW-0723">Serine/threonine-protein kinase</keyword>
<keyword evidence="8" id="KW-1185">Reference proteome</keyword>
<dbReference type="Gene3D" id="3.30.200.20">
    <property type="entry name" value="Phosphorylase Kinase, domain 1"/>
    <property type="match status" value="1"/>
</dbReference>
<sequence>MEFQKTVFAMTPEQALEAERAALGRSRHDDSRFSAPVPLGSDAGDSSILDPVQEHDLPTIGHIGRYALKYRLGEGGLGTVYAAQDPLLSRLVAIKTLSLELSPEAREQFNAMFLNEARAAAGLNHPHIVTVFDAGTSPQGAYIAMELLKGKDLRQLLKEGWRPTPVEAALLVRRIADALSYAHSKGVVHRDVKPANIFMVGRTQPKVLDFGIARVASQQDGSGFDDFAAGSPYYMAPEQVRHAPVDRRGDVFSLGVVLYELLTGTKPFTGATLTEIATAVATRTPAPAHEVNPSVPTALSLIAARAMEKEPDHRYRSARVLSRELRHWLDEQAEAAQQDELEADSRRSRRKRRALAVAAAVVVALTTVVNLAGMFDEPAPVEPVATESAPLVAEAASAAELPASMALDAAETLVAPAVAASDVVVAEATTDPASAAVLPTATAPAAPAAAAKPPVESARERRAREREANRAGASSAAPAAVATGQVHLAISPWGHVEVDGAPAGTVPPLGSLTLSEGRHTITVRNDAFPPHSVTVNVTSGQPVTIRHKFGS</sequence>
<dbReference type="SUPFAM" id="SSF56112">
    <property type="entry name" value="Protein kinase-like (PK-like)"/>
    <property type="match status" value="1"/>
</dbReference>
<dbReference type="InterPro" id="IPR011009">
    <property type="entry name" value="Kinase-like_dom_sf"/>
</dbReference>
<dbReference type="InterPro" id="IPR000719">
    <property type="entry name" value="Prot_kinase_dom"/>
</dbReference>
<dbReference type="Gene3D" id="1.10.510.10">
    <property type="entry name" value="Transferase(Phosphotransferase) domain 1"/>
    <property type="match status" value="1"/>
</dbReference>
<name>A0ABT0YMJ1_9BURK</name>
<dbReference type="Pfam" id="PF00069">
    <property type="entry name" value="Pkinase"/>
    <property type="match status" value="1"/>
</dbReference>
<organism evidence="7 8">
    <name type="scientific">Caldimonas mangrovi</name>
    <dbReference type="NCBI Taxonomy" id="2944811"/>
    <lineage>
        <taxon>Bacteria</taxon>
        <taxon>Pseudomonadati</taxon>
        <taxon>Pseudomonadota</taxon>
        <taxon>Betaproteobacteria</taxon>
        <taxon>Burkholderiales</taxon>
        <taxon>Sphaerotilaceae</taxon>
        <taxon>Caldimonas</taxon>
    </lineage>
</organism>
<comment type="caution">
    <text evidence="7">The sequence shown here is derived from an EMBL/GenBank/DDBJ whole genome shotgun (WGS) entry which is preliminary data.</text>
</comment>
<dbReference type="EMBL" id="JAMKFE010000004">
    <property type="protein sequence ID" value="MCM5679649.1"/>
    <property type="molecule type" value="Genomic_DNA"/>
</dbReference>
<gene>
    <name evidence="7" type="ORF">M8A51_08895</name>
</gene>
<accession>A0ABT0YMJ1</accession>
<protein>
    <submittedName>
        <fullName evidence="7">Serine/threonine protein kinase</fullName>
    </submittedName>
</protein>
<dbReference type="RefSeq" id="WP_251777848.1">
    <property type="nucleotide sequence ID" value="NZ_JAMKFE010000004.1"/>
</dbReference>
<dbReference type="PANTHER" id="PTHR43289">
    <property type="entry name" value="MITOGEN-ACTIVATED PROTEIN KINASE KINASE KINASE 20-RELATED"/>
    <property type="match status" value="1"/>
</dbReference>
<dbReference type="GO" id="GO:0004674">
    <property type="term" value="F:protein serine/threonine kinase activity"/>
    <property type="evidence" value="ECO:0007669"/>
    <property type="project" value="UniProtKB-KW"/>
</dbReference>
<dbReference type="PANTHER" id="PTHR43289:SF34">
    <property type="entry name" value="SERINE_THREONINE-PROTEIN KINASE YBDM-RELATED"/>
    <property type="match status" value="1"/>
</dbReference>
<dbReference type="PROSITE" id="PS50011">
    <property type="entry name" value="PROTEIN_KINASE_DOM"/>
    <property type="match status" value="1"/>
</dbReference>
<dbReference type="SMART" id="SM00220">
    <property type="entry name" value="S_TKc"/>
    <property type="match status" value="1"/>
</dbReference>
<dbReference type="Proteomes" id="UP001165541">
    <property type="component" value="Unassembled WGS sequence"/>
</dbReference>
<evidence type="ECO:0000313" key="8">
    <source>
        <dbReference type="Proteomes" id="UP001165541"/>
    </source>
</evidence>
<evidence type="ECO:0000256" key="2">
    <source>
        <dbReference type="ARBA" id="ARBA00022741"/>
    </source>
</evidence>
<feature type="compositionally biased region" description="Basic and acidic residues" evidence="5">
    <location>
        <begin position="457"/>
        <end position="469"/>
    </location>
</feature>
<dbReference type="CDD" id="cd14014">
    <property type="entry name" value="STKc_PknB_like"/>
    <property type="match status" value="1"/>
</dbReference>
<reference evidence="7" key="1">
    <citation type="submission" date="2022-05" db="EMBL/GenBank/DDBJ databases">
        <title>Schlegelella sp. nov., isolated from mangrove soil.</title>
        <authorList>
            <person name="Liu Y."/>
            <person name="Ge X."/>
            <person name="Liu W."/>
        </authorList>
    </citation>
    <scope>NUCLEOTIDE SEQUENCE</scope>
    <source>
        <strain evidence="7">S2-27</strain>
    </source>
</reference>
<dbReference type="PROSITE" id="PS00108">
    <property type="entry name" value="PROTEIN_KINASE_ST"/>
    <property type="match status" value="1"/>
</dbReference>
<dbReference type="InterPro" id="IPR008271">
    <property type="entry name" value="Ser/Thr_kinase_AS"/>
</dbReference>
<keyword evidence="1" id="KW-0808">Transferase</keyword>
<feature type="compositionally biased region" description="Low complexity" evidence="5">
    <location>
        <begin position="443"/>
        <end position="456"/>
    </location>
</feature>
<keyword evidence="4" id="KW-0067">ATP-binding</keyword>
<evidence type="ECO:0000256" key="3">
    <source>
        <dbReference type="ARBA" id="ARBA00022777"/>
    </source>
</evidence>
<evidence type="ECO:0000259" key="6">
    <source>
        <dbReference type="PROSITE" id="PS50011"/>
    </source>
</evidence>
<keyword evidence="2" id="KW-0547">Nucleotide-binding</keyword>
<feature type="region of interest" description="Disordered" evidence="5">
    <location>
        <begin position="443"/>
        <end position="478"/>
    </location>
</feature>